<gene>
    <name evidence="9" type="ORF">MUK42_27735</name>
</gene>
<dbReference type="AlphaFoldDB" id="A0A9E7JM45"/>
<dbReference type="InterPro" id="IPR007818">
    <property type="entry name" value="SHI"/>
</dbReference>
<organism evidence="9 10">
    <name type="scientific">Musa troglodytarum</name>
    <name type="common">fe'i banana</name>
    <dbReference type="NCBI Taxonomy" id="320322"/>
    <lineage>
        <taxon>Eukaryota</taxon>
        <taxon>Viridiplantae</taxon>
        <taxon>Streptophyta</taxon>
        <taxon>Embryophyta</taxon>
        <taxon>Tracheophyta</taxon>
        <taxon>Spermatophyta</taxon>
        <taxon>Magnoliopsida</taxon>
        <taxon>Liliopsida</taxon>
        <taxon>Zingiberales</taxon>
        <taxon>Musaceae</taxon>
        <taxon>Musa</taxon>
    </lineage>
</organism>
<protein>
    <recommendedName>
        <fullName evidence="11">Protein SHI RELATED SEQUENCE 1</fullName>
    </recommendedName>
</protein>
<comment type="similarity">
    <text evidence="2">Belongs to the SHI protein family.</text>
</comment>
<comment type="subcellular location">
    <subcellularLocation>
        <location evidence="1">Nucleus</location>
    </subcellularLocation>
</comment>
<dbReference type="Pfam" id="PF05142">
    <property type="entry name" value="DUF702"/>
    <property type="match status" value="1"/>
</dbReference>
<evidence type="ECO:0000313" key="10">
    <source>
        <dbReference type="Proteomes" id="UP001055439"/>
    </source>
</evidence>
<dbReference type="Proteomes" id="UP001055439">
    <property type="component" value="Chromosome 2"/>
</dbReference>
<dbReference type="InterPro" id="IPR006510">
    <property type="entry name" value="Znf_LRP1"/>
</dbReference>
<dbReference type="GO" id="GO:0046872">
    <property type="term" value="F:metal ion binding"/>
    <property type="evidence" value="ECO:0007669"/>
    <property type="project" value="UniProtKB-KW"/>
</dbReference>
<evidence type="ECO:0000256" key="2">
    <source>
        <dbReference type="ARBA" id="ARBA00006911"/>
    </source>
</evidence>
<dbReference type="OrthoDB" id="692274at2759"/>
<dbReference type="GO" id="GO:0045893">
    <property type="term" value="P:positive regulation of DNA-templated transcription"/>
    <property type="evidence" value="ECO:0007669"/>
    <property type="project" value="TreeGrafter"/>
</dbReference>
<dbReference type="PANTHER" id="PTHR31604">
    <property type="entry name" value="PROTEIN LATERAL ROOT PRIMORDIUM 1"/>
    <property type="match status" value="1"/>
</dbReference>
<feature type="compositionally biased region" description="Gly residues" evidence="8">
    <location>
        <begin position="174"/>
        <end position="189"/>
    </location>
</feature>
<feature type="region of interest" description="Disordered" evidence="8">
    <location>
        <begin position="1"/>
        <end position="31"/>
    </location>
</feature>
<keyword evidence="6" id="KW-0010">Activator</keyword>
<keyword evidence="4" id="KW-0862">Zinc</keyword>
<name>A0A9E7JM45_9LILI</name>
<feature type="compositionally biased region" description="Low complexity" evidence="8">
    <location>
        <begin position="153"/>
        <end position="173"/>
    </location>
</feature>
<keyword evidence="7" id="KW-0539">Nucleus</keyword>
<keyword evidence="5" id="KW-0238">DNA-binding</keyword>
<evidence type="ECO:0000256" key="7">
    <source>
        <dbReference type="ARBA" id="ARBA00023242"/>
    </source>
</evidence>
<reference evidence="9" key="1">
    <citation type="submission" date="2022-05" db="EMBL/GenBank/DDBJ databases">
        <title>The Musa troglodytarum L. genome provides insights into the mechanism of non-climacteric behaviour and enrichment of carotenoids.</title>
        <authorList>
            <person name="Wang J."/>
        </authorList>
    </citation>
    <scope>NUCLEOTIDE SEQUENCE</scope>
    <source>
        <tissue evidence="9">Leaf</tissue>
    </source>
</reference>
<dbReference type="GO" id="GO:0005634">
    <property type="term" value="C:nucleus"/>
    <property type="evidence" value="ECO:0007669"/>
    <property type="project" value="UniProtKB-SubCell"/>
</dbReference>
<feature type="region of interest" description="Disordered" evidence="8">
    <location>
        <begin position="148"/>
        <end position="196"/>
    </location>
</feature>
<proteinExistence type="inferred from homology"/>
<accession>A0A9E7JM45</accession>
<keyword evidence="3" id="KW-0479">Metal-binding</keyword>
<evidence type="ECO:0000256" key="4">
    <source>
        <dbReference type="ARBA" id="ARBA00022833"/>
    </source>
</evidence>
<feature type="compositionally biased region" description="Gly residues" evidence="8">
    <location>
        <begin position="1"/>
        <end position="17"/>
    </location>
</feature>
<evidence type="ECO:0000256" key="3">
    <source>
        <dbReference type="ARBA" id="ARBA00022723"/>
    </source>
</evidence>
<sequence length="426" mass="44568">MAGFSLGGGNRQGGGDEGIPPESLFLYGSGSGVGGNRTEEISYGRGFELWQQHQQQIHRQQPQQQQQQLYISSTAGLISFSDEPLQPGGSIERTVSLRDSGGGGMSCQDCGNQAKKDCSHMRCRTCCKSRGFQCPTHVKSTWVPAAKRRERQQQLATAAASLQQQSQQLRIGGSTSGGGGDVGGSGGGEPSKRPREMTTHLSTVITTASSGGEVSFPAEVSSPAVFRCVRVSPLDDTEDEFAYQTAVSIGGHVFKGILYDHGPDVPTPSTPLALHGESSSSAAAASISTAAALATGLAAPTGLATAAASTGSMDPSALYPTPLSAFMAGTQLHPLVAGPNGGKPKLFPLWSSRWSAAASSTFHRTGWAMPATREGGSGFCCFGIGAPAFPSQVTYWSVLNSACMRPQAWEEHERRTGCGNRSSYDR</sequence>
<dbReference type="GO" id="GO:0003677">
    <property type="term" value="F:DNA binding"/>
    <property type="evidence" value="ECO:0007669"/>
    <property type="project" value="UniProtKB-KW"/>
</dbReference>
<dbReference type="EMBL" id="CP097504">
    <property type="protein sequence ID" value="URD86297.1"/>
    <property type="molecule type" value="Genomic_DNA"/>
</dbReference>
<evidence type="ECO:0000313" key="9">
    <source>
        <dbReference type="EMBL" id="URD86297.1"/>
    </source>
</evidence>
<dbReference type="GO" id="GO:0003700">
    <property type="term" value="F:DNA-binding transcription factor activity"/>
    <property type="evidence" value="ECO:0007669"/>
    <property type="project" value="InterPro"/>
</dbReference>
<evidence type="ECO:0008006" key="11">
    <source>
        <dbReference type="Google" id="ProtNLM"/>
    </source>
</evidence>
<evidence type="ECO:0000256" key="5">
    <source>
        <dbReference type="ARBA" id="ARBA00023125"/>
    </source>
</evidence>
<dbReference type="NCBIfam" id="TIGR01623">
    <property type="entry name" value="put_zinc_LRP1"/>
    <property type="match status" value="1"/>
</dbReference>
<evidence type="ECO:0000256" key="6">
    <source>
        <dbReference type="ARBA" id="ARBA00023159"/>
    </source>
</evidence>
<evidence type="ECO:0000256" key="1">
    <source>
        <dbReference type="ARBA" id="ARBA00004123"/>
    </source>
</evidence>
<dbReference type="PANTHER" id="PTHR31604:SF2">
    <property type="entry name" value="PROTEIN SHI RELATED SEQUENCE 7"/>
    <property type="match status" value="1"/>
</dbReference>
<dbReference type="InterPro" id="IPR006511">
    <property type="entry name" value="SHI_C"/>
</dbReference>
<keyword evidence="10" id="KW-1185">Reference proteome</keyword>
<evidence type="ECO:0000256" key="8">
    <source>
        <dbReference type="SAM" id="MobiDB-lite"/>
    </source>
</evidence>
<dbReference type="NCBIfam" id="TIGR01624">
    <property type="entry name" value="LRP1_Cterm"/>
    <property type="match status" value="1"/>
</dbReference>